<gene>
    <name evidence="1" type="ORF">GCM10023195_84250</name>
</gene>
<evidence type="ECO:0000313" key="2">
    <source>
        <dbReference type="Proteomes" id="UP001500212"/>
    </source>
</evidence>
<organism evidence="1 2">
    <name type="scientific">Actinoallomurus liliacearum</name>
    <dbReference type="NCBI Taxonomy" id="1080073"/>
    <lineage>
        <taxon>Bacteria</taxon>
        <taxon>Bacillati</taxon>
        <taxon>Actinomycetota</taxon>
        <taxon>Actinomycetes</taxon>
        <taxon>Streptosporangiales</taxon>
        <taxon>Thermomonosporaceae</taxon>
        <taxon>Actinoallomurus</taxon>
    </lineage>
</organism>
<evidence type="ECO:0000313" key="1">
    <source>
        <dbReference type="EMBL" id="GAA4618703.1"/>
    </source>
</evidence>
<proteinExistence type="predicted"/>
<sequence length="108" mass="12275">MAEPPRRIRPRDDPSSWSYYGAAHRYDVHGDPDAEAACERRMDMLVLERREDELKALSMAGDRCAFIALIEILVDENRVDDLRAMAEAGDGRAHATLMELLRNQECAD</sequence>
<dbReference type="RefSeq" id="WP_345366892.1">
    <property type="nucleotide sequence ID" value="NZ_BAABHJ010000040.1"/>
</dbReference>
<accession>A0ABP8TXD1</accession>
<dbReference type="Proteomes" id="UP001500212">
    <property type="component" value="Unassembled WGS sequence"/>
</dbReference>
<comment type="caution">
    <text evidence="1">The sequence shown here is derived from an EMBL/GenBank/DDBJ whole genome shotgun (WGS) entry which is preliminary data.</text>
</comment>
<name>A0ABP8TXD1_9ACTN</name>
<reference evidence="2" key="1">
    <citation type="journal article" date="2019" name="Int. J. Syst. Evol. Microbiol.">
        <title>The Global Catalogue of Microorganisms (GCM) 10K type strain sequencing project: providing services to taxonomists for standard genome sequencing and annotation.</title>
        <authorList>
            <consortium name="The Broad Institute Genomics Platform"/>
            <consortium name="The Broad Institute Genome Sequencing Center for Infectious Disease"/>
            <person name="Wu L."/>
            <person name="Ma J."/>
        </authorList>
    </citation>
    <scope>NUCLEOTIDE SEQUENCE [LARGE SCALE GENOMIC DNA]</scope>
    <source>
        <strain evidence="2">JCM 17938</strain>
    </source>
</reference>
<dbReference type="EMBL" id="BAABHJ010000040">
    <property type="protein sequence ID" value="GAA4618703.1"/>
    <property type="molecule type" value="Genomic_DNA"/>
</dbReference>
<protein>
    <submittedName>
        <fullName evidence="1">Uncharacterized protein</fullName>
    </submittedName>
</protein>
<keyword evidence="2" id="KW-1185">Reference proteome</keyword>